<feature type="region of interest" description="Disordered" evidence="1">
    <location>
        <begin position="352"/>
        <end position="376"/>
    </location>
</feature>
<evidence type="ECO:0000256" key="2">
    <source>
        <dbReference type="SAM" id="Phobius"/>
    </source>
</evidence>
<keyword evidence="4" id="KW-1185">Reference proteome</keyword>
<feature type="transmembrane region" description="Helical" evidence="2">
    <location>
        <begin position="386"/>
        <end position="407"/>
    </location>
</feature>
<accession>A0ABX7NCT9</accession>
<keyword evidence="2" id="KW-0812">Transmembrane</keyword>
<dbReference type="Proteomes" id="UP000663090">
    <property type="component" value="Chromosome"/>
</dbReference>
<dbReference type="RefSeq" id="WP_206718253.1">
    <property type="nucleotide sequence ID" value="NZ_CP071091.1"/>
</dbReference>
<dbReference type="EMBL" id="CP071091">
    <property type="protein sequence ID" value="QSQ16605.1"/>
    <property type="molecule type" value="Genomic_DNA"/>
</dbReference>
<evidence type="ECO:0008006" key="5">
    <source>
        <dbReference type="Google" id="ProtNLM"/>
    </source>
</evidence>
<keyword evidence="2" id="KW-1133">Transmembrane helix</keyword>
<organism evidence="3 4">
    <name type="scientific">Myxococcus landrumensis</name>
    <dbReference type="NCBI Taxonomy" id="2813577"/>
    <lineage>
        <taxon>Bacteria</taxon>
        <taxon>Pseudomonadati</taxon>
        <taxon>Myxococcota</taxon>
        <taxon>Myxococcia</taxon>
        <taxon>Myxococcales</taxon>
        <taxon>Cystobacterineae</taxon>
        <taxon>Myxococcaceae</taxon>
        <taxon>Myxococcus</taxon>
    </lineage>
</organism>
<name>A0ABX7NCT9_9BACT</name>
<evidence type="ECO:0000313" key="3">
    <source>
        <dbReference type="EMBL" id="QSQ16605.1"/>
    </source>
</evidence>
<proteinExistence type="predicted"/>
<evidence type="ECO:0000256" key="1">
    <source>
        <dbReference type="SAM" id="MobiDB-lite"/>
    </source>
</evidence>
<protein>
    <recommendedName>
        <fullName evidence="5">J domain-containing protein</fullName>
    </recommendedName>
</protein>
<sequence>MTLEEAWGELGVDAGTAPDLARRAYLRLLKTRKPEVDPQGFARLRAAYEQVKAALEGTEAPRTDSEPTAPTAPPAPLHAPQNADQRLEAFRARFSALPSDAPPEAPVQIAREAVAALPEAVEARHWLIKALLAAKQEAAATQAFRDAANQGHPEFLVGLAQVFPRALTGPEFQLLGTMVDPPFLWKLADELGTFDAWDQAGQAALLALAAMKDHPEDPPPQPTWIIGFLLHLHMNAQSGQARTLQTRYAEWLKAEGLDDAFDKQDEAWLWTLILELGTLDDDFPIGVRRLLAHSVINGSIENAREHLRAYRRREPERTAEAVKQLRTRCPVFSAALGESFVGTGAPSLVQRLRTGSTSTEQPPAGDAKPVQPQAPSTAHAAAARKYTWYVIIGLIVLVMLAVGVEVLGESSANKPQPSRQDHATTARAEARVLCEETPDAETKPPCSKLFEMISSAQAGACSEVSTNYLRLRIAVEEMTTRSPADIQAAAARRLRRNHAQTRLETELRALCPQSL</sequence>
<feature type="region of interest" description="Disordered" evidence="1">
    <location>
        <begin position="57"/>
        <end position="80"/>
    </location>
</feature>
<keyword evidence="2" id="KW-0472">Membrane</keyword>
<evidence type="ECO:0000313" key="4">
    <source>
        <dbReference type="Proteomes" id="UP000663090"/>
    </source>
</evidence>
<gene>
    <name evidence="3" type="ORF">JY572_11400</name>
</gene>
<reference evidence="3 4" key="1">
    <citation type="submission" date="2021-02" db="EMBL/GenBank/DDBJ databases">
        <title>De Novo genome assembly of isolated myxobacteria.</title>
        <authorList>
            <person name="Stevens D.C."/>
        </authorList>
    </citation>
    <scope>NUCLEOTIDE SEQUENCE [LARGE SCALE GENOMIC DNA]</scope>
    <source>
        <strain evidence="3 4">SCHIC003</strain>
    </source>
</reference>